<evidence type="ECO:0000313" key="2">
    <source>
        <dbReference type="Proteomes" id="UP000292346"/>
    </source>
</evidence>
<protein>
    <submittedName>
        <fullName evidence="1">Uncharacterized protein</fullName>
    </submittedName>
</protein>
<dbReference type="RefSeq" id="WP_131347794.1">
    <property type="nucleotide sequence ID" value="NZ_SJJZ01000006.1"/>
</dbReference>
<dbReference type="Proteomes" id="UP000292346">
    <property type="component" value="Unassembled WGS sequence"/>
</dbReference>
<name>A0A4R0H235_9ACTN</name>
<accession>A0A4R0H235</accession>
<dbReference type="AlphaFoldDB" id="A0A4R0H235"/>
<organism evidence="1 2">
    <name type="scientific">Kribbella soli</name>
    <dbReference type="NCBI Taxonomy" id="1124743"/>
    <lineage>
        <taxon>Bacteria</taxon>
        <taxon>Bacillati</taxon>
        <taxon>Actinomycetota</taxon>
        <taxon>Actinomycetes</taxon>
        <taxon>Propionibacteriales</taxon>
        <taxon>Kribbellaceae</taxon>
        <taxon>Kribbella</taxon>
    </lineage>
</organism>
<comment type="caution">
    <text evidence="1">The sequence shown here is derived from an EMBL/GenBank/DDBJ whole genome shotgun (WGS) entry which is preliminary data.</text>
</comment>
<reference evidence="1 2" key="1">
    <citation type="submission" date="2019-02" db="EMBL/GenBank/DDBJ databases">
        <title>Kribbella capetownensis sp. nov. and Kribbella speibonae sp. nov., isolated from soil.</title>
        <authorList>
            <person name="Curtis S.M."/>
            <person name="Norton I."/>
            <person name="Everest G.J."/>
            <person name="Meyers P.R."/>
        </authorList>
    </citation>
    <scope>NUCLEOTIDE SEQUENCE [LARGE SCALE GENOMIC DNA]</scope>
    <source>
        <strain evidence="1 2">KCTC 29219</strain>
    </source>
</reference>
<dbReference type="OrthoDB" id="4220205at2"/>
<proteinExistence type="predicted"/>
<dbReference type="EMBL" id="SJJZ01000006">
    <property type="protein sequence ID" value="TCC01759.1"/>
    <property type="molecule type" value="Genomic_DNA"/>
</dbReference>
<sequence length="106" mass="12524">MTEPIVFEHGRVQIRVDRGVFELFERSKVLRSYRTPLEWVKVQVQVRKRGVILLHFSYVEDLDEPIYSRLMSSVYSRSTIEITMADEPVYRAFFTELAQLSGRPID</sequence>
<evidence type="ECO:0000313" key="1">
    <source>
        <dbReference type="EMBL" id="TCC01759.1"/>
    </source>
</evidence>
<gene>
    <name evidence="1" type="ORF">E0H45_40470</name>
</gene>
<keyword evidence="2" id="KW-1185">Reference proteome</keyword>